<dbReference type="EMBL" id="KI964152">
    <property type="protein sequence ID" value="EUC40595.1"/>
    <property type="molecule type" value="Genomic_DNA"/>
</dbReference>
<dbReference type="PANTHER" id="PTHR35205:SF1">
    <property type="entry name" value="ZU5 DOMAIN-CONTAINING PROTEIN"/>
    <property type="match status" value="1"/>
</dbReference>
<keyword evidence="3" id="KW-1185">Reference proteome</keyword>
<feature type="non-terminal residue" evidence="2">
    <location>
        <position position="1"/>
    </location>
</feature>
<feature type="non-terminal residue" evidence="2">
    <location>
        <position position="141"/>
    </location>
</feature>
<organism evidence="2 3">
    <name type="scientific">Bipolaris oryzae ATCC 44560</name>
    <dbReference type="NCBI Taxonomy" id="930090"/>
    <lineage>
        <taxon>Eukaryota</taxon>
        <taxon>Fungi</taxon>
        <taxon>Dikarya</taxon>
        <taxon>Ascomycota</taxon>
        <taxon>Pezizomycotina</taxon>
        <taxon>Dothideomycetes</taxon>
        <taxon>Pleosporomycetidae</taxon>
        <taxon>Pleosporales</taxon>
        <taxon>Pleosporineae</taxon>
        <taxon>Pleosporaceae</taxon>
        <taxon>Bipolaris</taxon>
    </lineage>
</organism>
<dbReference type="InterPro" id="IPR002182">
    <property type="entry name" value="NB-ARC"/>
</dbReference>
<dbReference type="OrthoDB" id="1658288at2759"/>
<sequence>RQKVVVVHGLGGIGKTQLAVEFAREHQDHFSAVFWIDGSSEASLKHSFVDIVQRLPRGELTADGVQMISQTVVEANVAVRECEQWLSISSNSHWLLIIDNVNCDYSDRDESLAYNVKDYFPNADHGSILITTRLASLQRIG</sequence>
<dbReference type="HOGENOM" id="CLU_125550_0_0_1"/>
<dbReference type="GO" id="GO:0043531">
    <property type="term" value="F:ADP binding"/>
    <property type="evidence" value="ECO:0007669"/>
    <property type="project" value="InterPro"/>
</dbReference>
<name>W6YSJ9_COCMI</name>
<dbReference type="KEGG" id="bor:COCMIDRAFT_68666"/>
<reference evidence="2 3" key="1">
    <citation type="journal article" date="2013" name="PLoS Genet.">
        <title>Comparative genome structure, secondary metabolite, and effector coding capacity across Cochliobolus pathogens.</title>
        <authorList>
            <person name="Condon B.J."/>
            <person name="Leng Y."/>
            <person name="Wu D."/>
            <person name="Bushley K.E."/>
            <person name="Ohm R.A."/>
            <person name="Otillar R."/>
            <person name="Martin J."/>
            <person name="Schackwitz W."/>
            <person name="Grimwood J."/>
            <person name="MohdZainudin N."/>
            <person name="Xue C."/>
            <person name="Wang R."/>
            <person name="Manning V.A."/>
            <person name="Dhillon B."/>
            <person name="Tu Z.J."/>
            <person name="Steffenson B.J."/>
            <person name="Salamov A."/>
            <person name="Sun H."/>
            <person name="Lowry S."/>
            <person name="LaButti K."/>
            <person name="Han J."/>
            <person name="Copeland A."/>
            <person name="Lindquist E."/>
            <person name="Barry K."/>
            <person name="Schmutz J."/>
            <person name="Baker S.E."/>
            <person name="Ciuffetti L.M."/>
            <person name="Grigoriev I.V."/>
            <person name="Zhong S."/>
            <person name="Turgeon B.G."/>
        </authorList>
    </citation>
    <scope>NUCLEOTIDE SEQUENCE [LARGE SCALE GENOMIC DNA]</scope>
    <source>
        <strain evidence="2 3">ATCC 44560</strain>
    </source>
</reference>
<dbReference type="InterPro" id="IPR027417">
    <property type="entry name" value="P-loop_NTPase"/>
</dbReference>
<evidence type="ECO:0000313" key="3">
    <source>
        <dbReference type="Proteomes" id="UP000054032"/>
    </source>
</evidence>
<protein>
    <recommendedName>
        <fullName evidence="1">NB-ARC domain-containing protein</fullName>
    </recommendedName>
</protein>
<evidence type="ECO:0000259" key="1">
    <source>
        <dbReference type="Pfam" id="PF00931"/>
    </source>
</evidence>
<accession>W6YSJ9</accession>
<dbReference type="Gene3D" id="3.40.50.300">
    <property type="entry name" value="P-loop containing nucleotide triphosphate hydrolases"/>
    <property type="match status" value="1"/>
</dbReference>
<dbReference type="GeneID" id="19125106"/>
<proteinExistence type="predicted"/>
<dbReference type="PANTHER" id="PTHR35205">
    <property type="entry name" value="NB-ARC AND TPR DOMAIN PROTEIN"/>
    <property type="match status" value="1"/>
</dbReference>
<dbReference type="Proteomes" id="UP000054032">
    <property type="component" value="Unassembled WGS sequence"/>
</dbReference>
<dbReference type="eggNOG" id="KOG1840">
    <property type="taxonomic scope" value="Eukaryota"/>
</dbReference>
<dbReference type="SUPFAM" id="SSF52540">
    <property type="entry name" value="P-loop containing nucleoside triphosphate hydrolases"/>
    <property type="match status" value="1"/>
</dbReference>
<dbReference type="AlphaFoldDB" id="W6YSJ9"/>
<dbReference type="Pfam" id="PF00931">
    <property type="entry name" value="NB-ARC"/>
    <property type="match status" value="1"/>
</dbReference>
<evidence type="ECO:0000313" key="2">
    <source>
        <dbReference type="EMBL" id="EUC40595.1"/>
    </source>
</evidence>
<dbReference type="RefSeq" id="XP_007692873.1">
    <property type="nucleotide sequence ID" value="XM_007694683.1"/>
</dbReference>
<gene>
    <name evidence="2" type="ORF">COCMIDRAFT_68666</name>
</gene>
<dbReference type="STRING" id="930090.W6YSJ9"/>
<feature type="domain" description="NB-ARC" evidence="1">
    <location>
        <begin position="3"/>
        <end position="137"/>
    </location>
</feature>